<feature type="chain" id="PRO_5040323292" evidence="1">
    <location>
        <begin position="22"/>
        <end position="175"/>
    </location>
</feature>
<proteinExistence type="predicted"/>
<sequence>MWLWFVRLFVGAAICLTYVETRGAGPAPFAPSGSSMLARILYYMFHRRCWEFFWAAHVLECAIYAMDFLEGCAWAPVWPPSLGFVQGRLLIAAISWFASACATCHEKRPKQFPVKPKSKGEVELRFILYGRRGGEKWRKFEMVAGPGGVTDRLSELSEEVEVTEDIRITEETMRK</sequence>
<accession>A0A9P8VTP5</accession>
<dbReference type="AlphaFoldDB" id="A0A9P8VTP5"/>
<evidence type="ECO:0000313" key="2">
    <source>
        <dbReference type="EMBL" id="KAH6877100.1"/>
    </source>
</evidence>
<evidence type="ECO:0000256" key="1">
    <source>
        <dbReference type="SAM" id="SignalP"/>
    </source>
</evidence>
<feature type="signal peptide" evidence="1">
    <location>
        <begin position="1"/>
        <end position="21"/>
    </location>
</feature>
<dbReference type="EMBL" id="JAGPYM010000031">
    <property type="protein sequence ID" value="KAH6877100.1"/>
    <property type="molecule type" value="Genomic_DNA"/>
</dbReference>
<dbReference type="OrthoDB" id="10594796at2759"/>
<keyword evidence="3" id="KW-1185">Reference proteome</keyword>
<gene>
    <name evidence="2" type="ORF">B0T10DRAFT_464802</name>
</gene>
<comment type="caution">
    <text evidence="2">The sequence shown here is derived from an EMBL/GenBank/DDBJ whole genome shotgun (WGS) entry which is preliminary data.</text>
</comment>
<dbReference type="Proteomes" id="UP000777438">
    <property type="component" value="Unassembled WGS sequence"/>
</dbReference>
<reference evidence="2 3" key="1">
    <citation type="journal article" date="2021" name="Nat. Commun.">
        <title>Genetic determinants of endophytism in the Arabidopsis root mycobiome.</title>
        <authorList>
            <person name="Mesny F."/>
            <person name="Miyauchi S."/>
            <person name="Thiergart T."/>
            <person name="Pickel B."/>
            <person name="Atanasova L."/>
            <person name="Karlsson M."/>
            <person name="Huettel B."/>
            <person name="Barry K.W."/>
            <person name="Haridas S."/>
            <person name="Chen C."/>
            <person name="Bauer D."/>
            <person name="Andreopoulos W."/>
            <person name="Pangilinan J."/>
            <person name="LaButti K."/>
            <person name="Riley R."/>
            <person name="Lipzen A."/>
            <person name="Clum A."/>
            <person name="Drula E."/>
            <person name="Henrissat B."/>
            <person name="Kohler A."/>
            <person name="Grigoriev I.V."/>
            <person name="Martin F.M."/>
            <person name="Hacquard S."/>
        </authorList>
    </citation>
    <scope>NUCLEOTIDE SEQUENCE [LARGE SCALE GENOMIC DNA]</scope>
    <source>
        <strain evidence="2 3">MPI-CAGE-CH-0241</strain>
    </source>
</reference>
<keyword evidence="1" id="KW-0732">Signal</keyword>
<name>A0A9P8VTP5_9HYPO</name>
<protein>
    <submittedName>
        <fullName evidence="2">Uncharacterized protein</fullName>
    </submittedName>
</protein>
<evidence type="ECO:0000313" key="3">
    <source>
        <dbReference type="Proteomes" id="UP000777438"/>
    </source>
</evidence>
<organism evidence="2 3">
    <name type="scientific">Thelonectria olida</name>
    <dbReference type="NCBI Taxonomy" id="1576542"/>
    <lineage>
        <taxon>Eukaryota</taxon>
        <taxon>Fungi</taxon>
        <taxon>Dikarya</taxon>
        <taxon>Ascomycota</taxon>
        <taxon>Pezizomycotina</taxon>
        <taxon>Sordariomycetes</taxon>
        <taxon>Hypocreomycetidae</taxon>
        <taxon>Hypocreales</taxon>
        <taxon>Nectriaceae</taxon>
        <taxon>Thelonectria</taxon>
    </lineage>
</organism>